<accession>A0A1S4CT42</accession>
<dbReference type="AlphaFoldDB" id="A0A1S4CT42"/>
<dbReference type="InterPro" id="IPR013103">
    <property type="entry name" value="RVT_2"/>
</dbReference>
<dbReference type="OrthoDB" id="422839at2759"/>
<dbReference type="RefSeq" id="XP_016504280.1">
    <property type="nucleotide sequence ID" value="XM_016648794.1"/>
</dbReference>
<sequence>MVVCPKRVFGEVAGIWPDFGRRIFRVKLASIARIPSSVLGHKPPCELLMSKPPSLTHLNVVGYLCFTINLTSHDKFAPRVVRDVVFYEDIFPFHTVEGSSESLFLDKIPVPRQDFDEELKANISYPVKYNSVGSPGDSLILPDIEEPRKSIRVSKPPIWLKGYVRDGKKSSASCCKYLISEVTGYKAISSKYQSYLAKFSVEIEPTSYSEAVKDKRWVEAMQAKIKALEDNKTWELASGEVERLKARLVAKGYNQREGLDYQETFSHVVKMVTARSVLFIAVSRQWSIQQIDVYNAFLQGDLS</sequence>
<dbReference type="KEGG" id="nta:107822268"/>
<evidence type="ECO:0000259" key="1">
    <source>
        <dbReference type="Pfam" id="PF07727"/>
    </source>
</evidence>
<protein>
    <recommendedName>
        <fullName evidence="1">Reverse transcriptase Ty1/copia-type domain-containing protein</fullName>
    </recommendedName>
</protein>
<dbReference type="PaxDb" id="4097-A0A1S4CT42"/>
<proteinExistence type="predicted"/>
<feature type="domain" description="Reverse transcriptase Ty1/copia-type" evidence="1">
    <location>
        <begin position="241"/>
        <end position="302"/>
    </location>
</feature>
<gene>
    <name evidence="2" type="primary">LOC107822268</name>
</gene>
<dbReference type="STRING" id="4097.A0A1S4CT42"/>
<reference evidence="2" key="1">
    <citation type="submission" date="2025-08" db="UniProtKB">
        <authorList>
            <consortium name="RefSeq"/>
        </authorList>
    </citation>
    <scope>IDENTIFICATION</scope>
</reference>
<dbReference type="Pfam" id="PF07727">
    <property type="entry name" value="RVT_2"/>
    <property type="match status" value="1"/>
</dbReference>
<name>A0A1S4CT42_TOBAC</name>
<organism evidence="2">
    <name type="scientific">Nicotiana tabacum</name>
    <name type="common">Common tobacco</name>
    <dbReference type="NCBI Taxonomy" id="4097"/>
    <lineage>
        <taxon>Eukaryota</taxon>
        <taxon>Viridiplantae</taxon>
        <taxon>Streptophyta</taxon>
        <taxon>Embryophyta</taxon>
        <taxon>Tracheophyta</taxon>
        <taxon>Spermatophyta</taxon>
        <taxon>Magnoliopsida</taxon>
        <taxon>eudicotyledons</taxon>
        <taxon>Gunneridae</taxon>
        <taxon>Pentapetalae</taxon>
        <taxon>asterids</taxon>
        <taxon>lamiids</taxon>
        <taxon>Solanales</taxon>
        <taxon>Solanaceae</taxon>
        <taxon>Nicotianoideae</taxon>
        <taxon>Nicotianeae</taxon>
        <taxon>Nicotiana</taxon>
    </lineage>
</organism>
<evidence type="ECO:0000313" key="2">
    <source>
        <dbReference type="RefSeq" id="XP_016504280.1"/>
    </source>
</evidence>